<dbReference type="GO" id="GO:0006103">
    <property type="term" value="P:2-oxoglutarate metabolic process"/>
    <property type="evidence" value="ECO:0007669"/>
    <property type="project" value="TreeGrafter"/>
</dbReference>
<evidence type="ECO:0000256" key="7">
    <source>
        <dbReference type="ARBA" id="ARBA00023284"/>
    </source>
</evidence>
<dbReference type="PANTHER" id="PTHR22912">
    <property type="entry name" value="DISULFIDE OXIDOREDUCTASE"/>
    <property type="match status" value="1"/>
</dbReference>
<gene>
    <name evidence="16" type="primary">LOC108734247</name>
</gene>
<dbReference type="PIRSF" id="PIRSF000350">
    <property type="entry name" value="Mercury_reductase_MerA"/>
    <property type="match status" value="1"/>
</dbReference>
<evidence type="ECO:0000313" key="16">
    <source>
        <dbReference type="RefSeq" id="XP_025834411.1"/>
    </source>
</evidence>
<name>A0A7F5REK4_AGRPL</name>
<evidence type="ECO:0000313" key="15">
    <source>
        <dbReference type="Proteomes" id="UP000192223"/>
    </source>
</evidence>
<keyword evidence="5 10" id="KW-0520">NAD</keyword>
<evidence type="ECO:0000256" key="5">
    <source>
        <dbReference type="ARBA" id="ARBA00023027"/>
    </source>
</evidence>
<dbReference type="GO" id="GO:0045254">
    <property type="term" value="C:pyruvate dehydrogenase complex"/>
    <property type="evidence" value="ECO:0007669"/>
    <property type="project" value="UniProtKB-ARBA"/>
</dbReference>
<dbReference type="InterPro" id="IPR016156">
    <property type="entry name" value="FAD/NAD-linked_Rdtase_dimer_sf"/>
</dbReference>
<protein>
    <recommendedName>
        <fullName evidence="12">Dihydrolipoyl dehydrogenase</fullName>
        <ecNumber evidence="12">1.8.1.4</ecNumber>
    </recommendedName>
</protein>
<evidence type="ECO:0000256" key="8">
    <source>
        <dbReference type="ARBA" id="ARBA00049187"/>
    </source>
</evidence>
<comment type="catalytic activity">
    <reaction evidence="8 12">
        <text>N(6)-[(R)-dihydrolipoyl]-L-lysyl-[protein] + NAD(+) = N(6)-[(R)-lipoyl]-L-lysyl-[protein] + NADH + H(+)</text>
        <dbReference type="Rhea" id="RHEA:15045"/>
        <dbReference type="Rhea" id="RHEA-COMP:10474"/>
        <dbReference type="Rhea" id="RHEA-COMP:10475"/>
        <dbReference type="ChEBI" id="CHEBI:15378"/>
        <dbReference type="ChEBI" id="CHEBI:57540"/>
        <dbReference type="ChEBI" id="CHEBI:57945"/>
        <dbReference type="ChEBI" id="CHEBI:83099"/>
        <dbReference type="ChEBI" id="CHEBI:83100"/>
        <dbReference type="EC" id="1.8.1.4"/>
    </reaction>
</comment>
<dbReference type="InterPro" id="IPR023753">
    <property type="entry name" value="FAD/NAD-binding_dom"/>
</dbReference>
<dbReference type="AlphaFoldDB" id="A0A7F5REK4"/>
<dbReference type="FunFam" id="3.30.390.30:FF:000001">
    <property type="entry name" value="Dihydrolipoyl dehydrogenase"/>
    <property type="match status" value="1"/>
</dbReference>
<dbReference type="KEGG" id="apln:108734247"/>
<keyword evidence="7 12" id="KW-0676">Redox-active center</keyword>
<dbReference type="NCBIfam" id="TIGR01350">
    <property type="entry name" value="lipoamide_DH"/>
    <property type="match status" value="1"/>
</dbReference>
<dbReference type="Pfam" id="PF07992">
    <property type="entry name" value="Pyr_redox_2"/>
    <property type="match status" value="1"/>
</dbReference>
<dbReference type="RefSeq" id="XP_025834411.1">
    <property type="nucleotide sequence ID" value="XM_025978626.1"/>
</dbReference>
<feature type="binding site" evidence="10">
    <location>
        <position position="312"/>
    </location>
    <ligand>
        <name>NAD(+)</name>
        <dbReference type="ChEBI" id="CHEBI:57540"/>
    </ligand>
</feature>
<feature type="binding site" evidence="10">
    <location>
        <begin position="181"/>
        <end position="183"/>
    </location>
    <ligand>
        <name>FAD</name>
        <dbReference type="ChEBI" id="CHEBI:57692"/>
    </ligand>
</feature>
<evidence type="ECO:0000259" key="14">
    <source>
        <dbReference type="Pfam" id="PF07992"/>
    </source>
</evidence>
<evidence type="ECO:0000256" key="10">
    <source>
        <dbReference type="PIRSR" id="PIRSR000350-3"/>
    </source>
</evidence>
<dbReference type="EC" id="1.8.1.4" evidence="12"/>
<sequence length="507" mass="54257">MQHTLSKFFATNLRPSNVNGCRTRIFDVLQQRCYSATQDADIVVIGSGPGGYVAAIKAAQMGMKTVCVEKDPTFGGTCLNVGCIPSKALLNNSHYYHMAHSDDFKSRGIIVSDVKMDVGKFMEAKANAVKALTGGIAMLFTKNKVKPIKGHGKITGKNQVTVLKEGGGQEVVNTKNILIATGSEVTPFPGIQIDEETIVSSTGALSLKQVPKRMVVIGAGVIGLELGSVWSRLGSQVTAVEFIGSIGGVGIDGEVSKTFQKVLAKQGLQFKLNTKVTGAEKSGGVIKVNVEDAKSPDKKEVLECEVLLVSIGRRPYTQNLGLEEMGIERDNRGRIPVNSHFQTVVPGIYAIGDCIHGPMLAHKAEDEGIICVEGINGGHVHIDYNCVPSVIYTHPEVGWVGKSEEDLKKEGVAYKVGKFPFLANSRAKTNNDSEGFCKVLSDKTTDRILGTHIIGPSAGELINEAVLAQEYGASAEDVARVCHAHPTCAEALREANMMAYLGKTINF</sequence>
<keyword evidence="10" id="KW-0547">Nucleotide-binding</keyword>
<dbReference type="Gene3D" id="3.50.50.60">
    <property type="entry name" value="FAD/NAD(P)-binding domain"/>
    <property type="match status" value="2"/>
</dbReference>
<accession>A0A7F5REK4</accession>
<dbReference type="PANTHER" id="PTHR22912:SF151">
    <property type="entry name" value="DIHYDROLIPOYL DEHYDROGENASE, MITOCHONDRIAL"/>
    <property type="match status" value="1"/>
</dbReference>
<dbReference type="GO" id="GO:0004148">
    <property type="term" value="F:dihydrolipoyl dehydrogenase (NADH) activity"/>
    <property type="evidence" value="ECO:0007669"/>
    <property type="project" value="UniProtKB-EC"/>
</dbReference>
<dbReference type="InterPro" id="IPR036188">
    <property type="entry name" value="FAD/NAD-bd_sf"/>
</dbReference>
<dbReference type="OrthoDB" id="361797at2759"/>
<reference evidence="16" key="1">
    <citation type="submission" date="2025-08" db="UniProtKB">
        <authorList>
            <consortium name="RefSeq"/>
        </authorList>
    </citation>
    <scope>IDENTIFICATION</scope>
    <source>
        <tissue evidence="16">Entire body</tissue>
    </source>
</reference>
<evidence type="ECO:0000256" key="9">
    <source>
        <dbReference type="PIRSR" id="PIRSR000350-2"/>
    </source>
</evidence>
<dbReference type="PROSITE" id="PS00076">
    <property type="entry name" value="PYRIDINE_REDOX_1"/>
    <property type="match status" value="1"/>
</dbReference>
<dbReference type="SUPFAM" id="SSF51905">
    <property type="entry name" value="FAD/NAD(P)-binding domain"/>
    <property type="match status" value="1"/>
</dbReference>
<dbReference type="GeneID" id="108734247"/>
<dbReference type="InParanoid" id="A0A7F5REK4"/>
<feature type="domain" description="Pyridine nucleotide-disulphide oxidoreductase dimerisation" evidence="13">
    <location>
        <begin position="387"/>
        <end position="495"/>
    </location>
</feature>
<dbReference type="GO" id="GO:0005739">
    <property type="term" value="C:mitochondrion"/>
    <property type="evidence" value="ECO:0007669"/>
    <property type="project" value="TreeGrafter"/>
</dbReference>
<evidence type="ECO:0000256" key="1">
    <source>
        <dbReference type="ARBA" id="ARBA00007532"/>
    </source>
</evidence>
<dbReference type="FunCoup" id="A0A7F5REK4">
    <property type="interactions" value="1415"/>
</dbReference>
<dbReference type="Pfam" id="PF02852">
    <property type="entry name" value="Pyr_redox_dim"/>
    <property type="match status" value="1"/>
</dbReference>
<feature type="binding site" evidence="10">
    <location>
        <position position="353"/>
    </location>
    <ligand>
        <name>FAD</name>
        <dbReference type="ChEBI" id="CHEBI:57692"/>
    </ligand>
</feature>
<evidence type="ECO:0000259" key="13">
    <source>
        <dbReference type="Pfam" id="PF02852"/>
    </source>
</evidence>
<dbReference type="InterPro" id="IPR004099">
    <property type="entry name" value="Pyr_nucl-diS_OxRdtase_dimer"/>
</dbReference>
<dbReference type="Gene3D" id="3.30.390.30">
    <property type="match status" value="1"/>
</dbReference>
<feature type="binding site" evidence="10">
    <location>
        <position position="241"/>
    </location>
    <ligand>
        <name>NAD(+)</name>
        <dbReference type="ChEBI" id="CHEBI:57540"/>
    </ligand>
</feature>
<keyword evidence="2 12" id="KW-0285">Flavoprotein</keyword>
<feature type="binding site" evidence="10">
    <location>
        <begin position="359"/>
        <end position="362"/>
    </location>
    <ligand>
        <name>FAD</name>
        <dbReference type="ChEBI" id="CHEBI:57692"/>
    </ligand>
</feature>
<keyword evidence="15" id="KW-1185">Reference proteome</keyword>
<feature type="active site" description="Proton acceptor" evidence="9">
    <location>
        <position position="485"/>
    </location>
</feature>
<evidence type="ECO:0000256" key="12">
    <source>
        <dbReference type="RuleBase" id="RU003692"/>
    </source>
</evidence>
<comment type="similarity">
    <text evidence="1 12">Belongs to the class-I pyridine nucleotide-disulfide oxidoreductase family.</text>
</comment>
<dbReference type="PRINTS" id="PR00368">
    <property type="entry name" value="FADPNR"/>
</dbReference>
<feature type="binding site" evidence="10">
    <location>
        <position position="87"/>
    </location>
    <ligand>
        <name>FAD</name>
        <dbReference type="ChEBI" id="CHEBI:57692"/>
    </ligand>
</feature>
<comment type="miscellaneous">
    <text evidence="12">The active site is a redox-active disulfide bond.</text>
</comment>
<feature type="binding site" evidence="10">
    <location>
        <begin position="218"/>
        <end position="225"/>
    </location>
    <ligand>
        <name>NAD(+)</name>
        <dbReference type="ChEBI" id="CHEBI:57540"/>
    </ligand>
</feature>
<evidence type="ECO:0000256" key="6">
    <source>
        <dbReference type="ARBA" id="ARBA00023157"/>
    </source>
</evidence>
<feature type="binding site" evidence="10">
    <location>
        <position position="152"/>
    </location>
    <ligand>
        <name>FAD</name>
        <dbReference type="ChEBI" id="CHEBI:57692"/>
    </ligand>
</feature>
<dbReference type="SUPFAM" id="SSF55424">
    <property type="entry name" value="FAD/NAD-linked reductases, dimerisation (C-terminal) domain"/>
    <property type="match status" value="1"/>
</dbReference>
<comment type="cofactor">
    <cofactor evidence="10 12">
        <name>FAD</name>
        <dbReference type="ChEBI" id="CHEBI:57692"/>
    </cofactor>
    <text evidence="10 12">Binds 1 FAD per subunit.</text>
</comment>
<dbReference type="GO" id="GO:0050660">
    <property type="term" value="F:flavin adenine dinucleotide binding"/>
    <property type="evidence" value="ECO:0007669"/>
    <property type="project" value="InterPro"/>
</dbReference>
<keyword evidence="6" id="KW-1015">Disulfide bond</keyword>
<dbReference type="GO" id="GO:0045333">
    <property type="term" value="P:cellular respiration"/>
    <property type="evidence" value="ECO:0007669"/>
    <property type="project" value="UniProtKB-ARBA"/>
</dbReference>
<organism evidence="15 16">
    <name type="scientific">Agrilus planipennis</name>
    <name type="common">Emerald ash borer</name>
    <name type="synonym">Agrilus marcopoli</name>
    <dbReference type="NCBI Taxonomy" id="224129"/>
    <lineage>
        <taxon>Eukaryota</taxon>
        <taxon>Metazoa</taxon>
        <taxon>Ecdysozoa</taxon>
        <taxon>Arthropoda</taxon>
        <taxon>Hexapoda</taxon>
        <taxon>Insecta</taxon>
        <taxon>Pterygota</taxon>
        <taxon>Neoptera</taxon>
        <taxon>Endopterygota</taxon>
        <taxon>Coleoptera</taxon>
        <taxon>Polyphaga</taxon>
        <taxon>Elateriformia</taxon>
        <taxon>Buprestoidea</taxon>
        <taxon>Buprestidae</taxon>
        <taxon>Agrilinae</taxon>
        <taxon>Agrilus</taxon>
    </lineage>
</organism>
<keyword evidence="4 12" id="KW-0560">Oxidoreductase</keyword>
<evidence type="ECO:0000256" key="11">
    <source>
        <dbReference type="PIRSR" id="PIRSR000350-4"/>
    </source>
</evidence>
<dbReference type="PRINTS" id="PR00411">
    <property type="entry name" value="PNDRDTASEI"/>
</dbReference>
<evidence type="ECO:0000256" key="3">
    <source>
        <dbReference type="ARBA" id="ARBA00022827"/>
    </source>
</evidence>
<evidence type="ECO:0000256" key="4">
    <source>
        <dbReference type="ARBA" id="ARBA00023002"/>
    </source>
</evidence>
<dbReference type="Proteomes" id="UP000192223">
    <property type="component" value="Unplaced"/>
</dbReference>
<dbReference type="InterPro" id="IPR050151">
    <property type="entry name" value="Class-I_Pyr_Nuc-Dis_Oxidored"/>
</dbReference>
<feature type="domain" description="FAD/NAD(P)-binding" evidence="14">
    <location>
        <begin position="41"/>
        <end position="368"/>
    </location>
</feature>
<dbReference type="InterPro" id="IPR001100">
    <property type="entry name" value="Pyr_nuc-diS_OxRdtase"/>
</dbReference>
<evidence type="ECO:0000256" key="2">
    <source>
        <dbReference type="ARBA" id="ARBA00022630"/>
    </source>
</evidence>
<dbReference type="FunFam" id="3.50.50.60:FF:000025">
    <property type="entry name" value="Dihydrolipoyl dehydrogenase"/>
    <property type="match status" value="1"/>
</dbReference>
<proteinExistence type="inferred from homology"/>
<feature type="disulfide bond" description="Redox-active" evidence="11">
    <location>
        <begin position="78"/>
        <end position="83"/>
    </location>
</feature>
<dbReference type="GO" id="GO:0045252">
    <property type="term" value="C:oxoglutarate dehydrogenase complex"/>
    <property type="evidence" value="ECO:0007669"/>
    <property type="project" value="TreeGrafter"/>
</dbReference>
<keyword evidence="3 10" id="KW-0274">FAD</keyword>
<dbReference type="InterPro" id="IPR006258">
    <property type="entry name" value="Lipoamide_DH"/>
</dbReference>
<dbReference type="InterPro" id="IPR012999">
    <property type="entry name" value="Pyr_OxRdtase_I_AS"/>
</dbReference>